<sequence>MIPDHSGEDIQNRSTVSEEAENVSYVTSKRSGYVSRAHRNPLAIGGFRVPLGPPWVPWTELYPKIAHPQVRIVDVGSGYGGLLFYLATRVPTNHCLLGMEIRTAVWRLAQEKLLQQRALSRAYERVAFLHTNAQRYLWNYIDRASLDVLIFAYPDPHFKRKKHRQRIVSRMLLPLYGYLLRRGGRLYASTDVEALYEWMYDRLEECPLFECKCRLVERHGKSRFNPRMTEGPSIGQEADPLSLQFFANDLYAAAVRDWTDEGQRVSRMQGDKFLLVYEKR</sequence>
<dbReference type="HAMAP" id="MF_03055">
    <property type="entry name" value="tRNA_methyltr_TrmB_euk"/>
    <property type="match status" value="1"/>
</dbReference>
<evidence type="ECO:0000313" key="12">
    <source>
        <dbReference type="Proteomes" id="UP000530660"/>
    </source>
</evidence>
<feature type="binding site" evidence="9">
    <location>
        <begin position="100"/>
        <end position="101"/>
    </location>
    <ligand>
        <name>S-adenosyl-L-methionine</name>
        <dbReference type="ChEBI" id="CHEBI:59789"/>
    </ligand>
</feature>
<feature type="active site" evidence="9">
    <location>
        <position position="155"/>
    </location>
</feature>
<keyword evidence="4 9" id="KW-0808">Transferase</keyword>
<dbReference type="PROSITE" id="PS51625">
    <property type="entry name" value="SAM_MT_TRMB"/>
    <property type="match status" value="1"/>
</dbReference>
<comment type="function">
    <text evidence="9">Catalyzes the formation of N(7)-methylguanine at position 46 (m7G46) in tRNA.</text>
</comment>
<evidence type="ECO:0000256" key="7">
    <source>
        <dbReference type="ARBA" id="ARBA00022884"/>
    </source>
</evidence>
<name>A0A7J7IQQ9_9RHOD</name>
<accession>A0A7J7IQQ9</accession>
<comment type="catalytic activity">
    <reaction evidence="1 9">
        <text>guanosine(46) in tRNA + S-adenosyl-L-methionine = N(7)-methylguanosine(46) in tRNA + S-adenosyl-L-homocysteine</text>
        <dbReference type="Rhea" id="RHEA:42708"/>
        <dbReference type="Rhea" id="RHEA-COMP:10188"/>
        <dbReference type="Rhea" id="RHEA-COMP:10189"/>
        <dbReference type="ChEBI" id="CHEBI:57856"/>
        <dbReference type="ChEBI" id="CHEBI:59789"/>
        <dbReference type="ChEBI" id="CHEBI:74269"/>
        <dbReference type="ChEBI" id="CHEBI:74480"/>
        <dbReference type="EC" id="2.1.1.33"/>
    </reaction>
</comment>
<dbReference type="Proteomes" id="UP000530660">
    <property type="component" value="Unassembled WGS sequence"/>
</dbReference>
<comment type="pathway">
    <text evidence="9">tRNA modification; N(7)-methylguanine-tRNA biosynthesis.</text>
</comment>
<feature type="binding site" evidence="9">
    <location>
        <begin position="132"/>
        <end position="133"/>
    </location>
    <ligand>
        <name>S-adenosyl-L-methionine</name>
        <dbReference type="ChEBI" id="CHEBI:59789"/>
    </ligand>
</feature>
<dbReference type="PANTHER" id="PTHR23417:SF16">
    <property type="entry name" value="TRNA (GUANINE-N(7)-)-METHYLTRANSFERASE"/>
    <property type="match status" value="1"/>
</dbReference>
<keyword evidence="3 9" id="KW-0489">Methyltransferase</keyword>
<evidence type="ECO:0000256" key="3">
    <source>
        <dbReference type="ARBA" id="ARBA00022603"/>
    </source>
</evidence>
<dbReference type="InterPro" id="IPR025763">
    <property type="entry name" value="Trm8_euk"/>
</dbReference>
<dbReference type="Pfam" id="PF02390">
    <property type="entry name" value="Methyltransf_4"/>
    <property type="match status" value="1"/>
</dbReference>
<dbReference type="GO" id="GO:0008176">
    <property type="term" value="F:tRNA (guanine(46)-N7)-methyltransferase activity"/>
    <property type="evidence" value="ECO:0007669"/>
    <property type="project" value="UniProtKB-UniRule"/>
</dbReference>
<evidence type="ECO:0000256" key="5">
    <source>
        <dbReference type="ARBA" id="ARBA00022691"/>
    </source>
</evidence>
<feature type="compositionally biased region" description="Basic and acidic residues" evidence="10">
    <location>
        <begin position="1"/>
        <end position="11"/>
    </location>
</feature>
<organism evidence="11 12">
    <name type="scientific">Cyanidiococcus yangmingshanensis</name>
    <dbReference type="NCBI Taxonomy" id="2690220"/>
    <lineage>
        <taxon>Eukaryota</taxon>
        <taxon>Rhodophyta</taxon>
        <taxon>Bangiophyceae</taxon>
        <taxon>Cyanidiales</taxon>
        <taxon>Cyanidiaceae</taxon>
        <taxon>Cyanidiococcus</taxon>
    </lineage>
</organism>
<comment type="similarity">
    <text evidence="9">Belongs to the class I-like SAM-binding methyltransferase superfamily. TrmB family.</text>
</comment>
<dbReference type="AlphaFoldDB" id="A0A7J7IQQ9"/>
<dbReference type="SUPFAM" id="SSF53335">
    <property type="entry name" value="S-adenosyl-L-methionine-dependent methyltransferases"/>
    <property type="match status" value="1"/>
</dbReference>
<reference evidence="11 12" key="1">
    <citation type="journal article" date="2020" name="J. Phycol.">
        <title>Comparative genome analysis reveals Cyanidiococcus gen. nov., a new extremophilic red algal genus sister to Cyanidioschyzon (Cyanidioschyzonaceae, Rhodophyta).</title>
        <authorList>
            <person name="Liu S.-L."/>
            <person name="Chiang Y.-R."/>
            <person name="Yoon H.S."/>
            <person name="Fu H.-Y."/>
        </authorList>
    </citation>
    <scope>NUCLEOTIDE SEQUENCE [LARGE SCALE GENOMIC DNA]</scope>
    <source>
        <strain evidence="11 12">THAL066</strain>
    </source>
</reference>
<evidence type="ECO:0000256" key="9">
    <source>
        <dbReference type="HAMAP-Rule" id="MF_03055"/>
    </source>
</evidence>
<dbReference type="InterPro" id="IPR003358">
    <property type="entry name" value="tRNA_(Gua-N-7)_MeTrfase_Trmb"/>
</dbReference>
<proteinExistence type="inferred from homology"/>
<dbReference type="GO" id="GO:0000049">
    <property type="term" value="F:tRNA binding"/>
    <property type="evidence" value="ECO:0007669"/>
    <property type="project" value="UniProtKB-UniRule"/>
</dbReference>
<dbReference type="UniPathway" id="UPA00989"/>
<dbReference type="GO" id="GO:0005634">
    <property type="term" value="C:nucleus"/>
    <property type="evidence" value="ECO:0007669"/>
    <property type="project" value="UniProtKB-SubCell"/>
</dbReference>
<keyword evidence="2 9" id="KW-0820">tRNA-binding</keyword>
<evidence type="ECO:0000313" key="11">
    <source>
        <dbReference type="EMBL" id="KAF6005338.1"/>
    </source>
</evidence>
<dbReference type="EC" id="2.1.1.33" evidence="9"/>
<dbReference type="OrthoDB" id="47276at2759"/>
<comment type="subcellular location">
    <subcellularLocation>
        <location evidence="9">Nucleus</location>
    </subcellularLocation>
</comment>
<keyword evidence="6 9" id="KW-0819">tRNA processing</keyword>
<evidence type="ECO:0000256" key="2">
    <source>
        <dbReference type="ARBA" id="ARBA00022555"/>
    </source>
</evidence>
<evidence type="ECO:0000256" key="6">
    <source>
        <dbReference type="ARBA" id="ARBA00022694"/>
    </source>
</evidence>
<comment type="caution">
    <text evidence="11">The sequence shown here is derived from an EMBL/GenBank/DDBJ whole genome shotgun (WGS) entry which is preliminary data.</text>
</comment>
<gene>
    <name evidence="11" type="primary">METTL1</name>
    <name evidence="11" type="ORF">F1559_004531</name>
</gene>
<dbReference type="GO" id="GO:0043527">
    <property type="term" value="C:tRNA methyltransferase complex"/>
    <property type="evidence" value="ECO:0007669"/>
    <property type="project" value="TreeGrafter"/>
</dbReference>
<comment type="caution">
    <text evidence="9">Lacks conserved residue(s) required for the propagation of feature annotation.</text>
</comment>
<keyword evidence="8 9" id="KW-0539">Nucleus</keyword>
<dbReference type="InterPro" id="IPR029063">
    <property type="entry name" value="SAM-dependent_MTases_sf"/>
</dbReference>
<feature type="binding site" evidence="9">
    <location>
        <position position="76"/>
    </location>
    <ligand>
        <name>S-adenosyl-L-methionine</name>
        <dbReference type="ChEBI" id="CHEBI:59789"/>
    </ligand>
</feature>
<keyword evidence="12" id="KW-1185">Reference proteome</keyword>
<dbReference type="PANTHER" id="PTHR23417">
    <property type="entry name" value="3-DEOXY-D-MANNO-OCTULOSONIC-ACID TRANSFERASE/TRNA GUANINE-N 7 - -METHYLTRANSFERASE"/>
    <property type="match status" value="1"/>
</dbReference>
<dbReference type="Gene3D" id="3.40.50.150">
    <property type="entry name" value="Vaccinia Virus protein VP39"/>
    <property type="match status" value="1"/>
</dbReference>
<dbReference type="CDD" id="cd02440">
    <property type="entry name" value="AdoMet_MTases"/>
    <property type="match status" value="1"/>
</dbReference>
<evidence type="ECO:0000256" key="8">
    <source>
        <dbReference type="ARBA" id="ARBA00023242"/>
    </source>
</evidence>
<evidence type="ECO:0000256" key="1">
    <source>
        <dbReference type="ARBA" id="ARBA00000142"/>
    </source>
</evidence>
<keyword evidence="5 9" id="KW-0949">S-adenosyl-L-methionine</keyword>
<feature type="binding site" evidence="9">
    <location>
        <begin position="259"/>
        <end position="261"/>
    </location>
    <ligand>
        <name>S-adenosyl-L-methionine</name>
        <dbReference type="ChEBI" id="CHEBI:59789"/>
    </ligand>
</feature>
<evidence type="ECO:0000256" key="4">
    <source>
        <dbReference type="ARBA" id="ARBA00022679"/>
    </source>
</evidence>
<protein>
    <recommendedName>
        <fullName evidence="9">tRNA (guanine-N(7)-)-methyltransferase</fullName>
        <ecNumber evidence="9">2.1.1.33</ecNumber>
    </recommendedName>
    <alternativeName>
        <fullName evidence="9">tRNA (guanine(46)-N(7))-methyltransferase</fullName>
    </alternativeName>
    <alternativeName>
        <fullName evidence="9">tRNA(m7G46)-methyltransferase</fullName>
    </alternativeName>
</protein>
<dbReference type="EMBL" id="VWRR01000001">
    <property type="protein sequence ID" value="KAF6005338.1"/>
    <property type="molecule type" value="Genomic_DNA"/>
</dbReference>
<feature type="region of interest" description="Disordered" evidence="10">
    <location>
        <begin position="1"/>
        <end position="23"/>
    </location>
</feature>
<keyword evidence="7 9" id="KW-0694">RNA-binding</keyword>
<evidence type="ECO:0000256" key="10">
    <source>
        <dbReference type="SAM" id="MobiDB-lite"/>
    </source>
</evidence>